<dbReference type="EMBL" id="CP031733">
    <property type="protein sequence ID" value="AXQ78667.1"/>
    <property type="molecule type" value="Genomic_DNA"/>
</dbReference>
<keyword evidence="16" id="KW-1185">Reference proteome</keyword>
<evidence type="ECO:0000256" key="3">
    <source>
        <dbReference type="ARBA" id="ARBA00022692"/>
    </source>
</evidence>
<feature type="transmembrane region" description="Helical" evidence="8">
    <location>
        <begin position="21"/>
        <end position="41"/>
    </location>
</feature>
<dbReference type="EMBL" id="QVQZ01000001">
    <property type="protein sequence ID" value="RFU54061.1"/>
    <property type="molecule type" value="Genomic_DNA"/>
</dbReference>
<dbReference type="EMBL" id="QVQY01000001">
    <property type="protein sequence ID" value="RFU51869.1"/>
    <property type="molecule type" value="Genomic_DNA"/>
</dbReference>
<dbReference type="InterPro" id="IPR003593">
    <property type="entry name" value="AAA+_ATPase"/>
</dbReference>
<evidence type="ECO:0000313" key="14">
    <source>
        <dbReference type="Proteomes" id="UP000246115"/>
    </source>
</evidence>
<dbReference type="OrthoDB" id="9770415at2"/>
<feature type="transmembrane region" description="Helical" evidence="8">
    <location>
        <begin position="136"/>
        <end position="156"/>
    </location>
</feature>
<keyword evidence="4" id="KW-0547">Nucleotide-binding</keyword>
<evidence type="ECO:0000256" key="2">
    <source>
        <dbReference type="ARBA" id="ARBA00022448"/>
    </source>
</evidence>
<dbReference type="Gene3D" id="3.40.50.300">
    <property type="entry name" value="P-loop containing nucleotide triphosphate hydrolases"/>
    <property type="match status" value="1"/>
</dbReference>
<dbReference type="InterPro" id="IPR036640">
    <property type="entry name" value="ABC1_TM_sf"/>
</dbReference>
<dbReference type="SUPFAM" id="SSF52540">
    <property type="entry name" value="P-loop containing nucleoside triphosphate hydrolases"/>
    <property type="match status" value="1"/>
</dbReference>
<evidence type="ECO:0000256" key="6">
    <source>
        <dbReference type="ARBA" id="ARBA00022989"/>
    </source>
</evidence>
<feature type="transmembrane region" description="Helical" evidence="8">
    <location>
        <begin position="162"/>
        <end position="183"/>
    </location>
</feature>
<feature type="transmembrane region" description="Helical" evidence="8">
    <location>
        <begin position="258"/>
        <end position="285"/>
    </location>
</feature>
<evidence type="ECO:0000256" key="7">
    <source>
        <dbReference type="ARBA" id="ARBA00023136"/>
    </source>
</evidence>
<accession>A0A372KP50</accession>
<dbReference type="GO" id="GO:0005886">
    <property type="term" value="C:plasma membrane"/>
    <property type="evidence" value="ECO:0007669"/>
    <property type="project" value="UniProtKB-SubCell"/>
</dbReference>
<dbReference type="GO" id="GO:0005524">
    <property type="term" value="F:ATP binding"/>
    <property type="evidence" value="ECO:0007669"/>
    <property type="project" value="UniProtKB-KW"/>
</dbReference>
<evidence type="ECO:0000256" key="8">
    <source>
        <dbReference type="SAM" id="Phobius"/>
    </source>
</evidence>
<dbReference type="FunFam" id="3.40.50.300:FF:000287">
    <property type="entry name" value="Multidrug ABC transporter ATP-binding protein"/>
    <property type="match status" value="1"/>
</dbReference>
<evidence type="ECO:0000313" key="13">
    <source>
        <dbReference type="EMBL" id="RFU54061.1"/>
    </source>
</evidence>
<evidence type="ECO:0000256" key="5">
    <source>
        <dbReference type="ARBA" id="ARBA00022840"/>
    </source>
</evidence>
<sequence length="579" mass="64875">MKARNSKKTRRRIAGDFWEQRWLLVLALAGTVVQVGLTVYLPLLIGNAVDLVLQIQAISELFPLLMKMALVISLNTLIQWINPLLYNKLVFEYIYTLRQKVMQKLSRLPLAYIDKRSTGDLVSRVTTDAEQLSNGLLMVFNQLFLGLLTLIITIITMADIDWLMLILVLLLTPLSLFLARFIAAKSYRFYQRQTATRGKQTQFVEEMLNQESLLQVFNAQEETLSQFKAVNEKYADYSQAAVFYSSTVNPATRFVNSLIYALLTGVGALRIMAGAFSVGQLVTFLNYVNQYTKPFNDISSVMSEMQSALACAERLYSILDTKEAASLPAVRQLNPDCVKGALVFADVSFGYLPEQKLIKNLNLSIPAHSKVAVVGPTGAGKSTLINLLMRFYDVDSGAIYLDGVNIQDYAVDDLRQQIGIVLQDSWLKTATIHDNIAYGRPEAGREEVIAAAKAAKADFFIEQLPHKYDTYLEDGGSSLSQGQRQLLTIARVFVKQPKLLILDEATSAIDTRTEGLIQEALTQLMKERTSFIIAHRLSTVQSADLILVMAEGEIVEFGKHEELMHKKGLYYQMQSVQKT</sequence>
<feature type="domain" description="ABC transmembrane type-1" evidence="10">
    <location>
        <begin position="25"/>
        <end position="307"/>
    </location>
</feature>
<reference evidence="12 16" key="1">
    <citation type="submission" date="2018-08" db="EMBL/GenBank/DDBJ databases">
        <title>Draft genome of Streptococcus sp .nov. Z2.</title>
        <authorList>
            <person name="Tian Z."/>
        </authorList>
    </citation>
    <scope>NUCLEOTIDE SEQUENCE [LARGE SCALE GENOMIC DNA]</scope>
    <source>
        <strain evidence="12 16">Z2</strain>
    </source>
</reference>
<keyword evidence="2" id="KW-0813">Transport</keyword>
<accession>A0A346NCC2</accession>
<organism evidence="13 15">
    <name type="scientific">Streptococcus chenjunshii</name>
    <dbReference type="NCBI Taxonomy" id="2173853"/>
    <lineage>
        <taxon>Bacteria</taxon>
        <taxon>Bacillati</taxon>
        <taxon>Bacillota</taxon>
        <taxon>Bacilli</taxon>
        <taxon>Lactobacillales</taxon>
        <taxon>Streptococcaceae</taxon>
        <taxon>Streptococcus</taxon>
    </lineage>
</organism>
<dbReference type="CDD" id="cd03254">
    <property type="entry name" value="ABCC_Glucan_exporter_like"/>
    <property type="match status" value="1"/>
</dbReference>
<evidence type="ECO:0000259" key="9">
    <source>
        <dbReference type="PROSITE" id="PS50893"/>
    </source>
</evidence>
<dbReference type="GO" id="GO:0016887">
    <property type="term" value="F:ATP hydrolysis activity"/>
    <property type="evidence" value="ECO:0007669"/>
    <property type="project" value="InterPro"/>
</dbReference>
<reference evidence="14" key="3">
    <citation type="submission" date="2018-08" db="EMBL/GenBank/DDBJ databases">
        <title>Streptococcus chenjunshii sp. nov., isolated from stools sample of the Tibetan antelope in the Qinghai-Tibet plateau, China.</title>
        <authorList>
            <person name="Tian Z."/>
        </authorList>
    </citation>
    <scope>NUCLEOTIDE SEQUENCE [LARGE SCALE GENOMIC DNA]</scope>
    <source>
        <strain evidence="14">Z15</strain>
    </source>
</reference>
<evidence type="ECO:0000313" key="15">
    <source>
        <dbReference type="Proteomes" id="UP000262901"/>
    </source>
</evidence>
<dbReference type="InterPro" id="IPR011527">
    <property type="entry name" value="ABC1_TM_dom"/>
</dbReference>
<evidence type="ECO:0000259" key="10">
    <source>
        <dbReference type="PROSITE" id="PS50929"/>
    </source>
</evidence>
<evidence type="ECO:0000313" key="16">
    <source>
        <dbReference type="Proteomes" id="UP000264056"/>
    </source>
</evidence>
<proteinExistence type="predicted"/>
<dbReference type="RefSeq" id="WP_116877157.1">
    <property type="nucleotide sequence ID" value="NZ_CP031733.1"/>
</dbReference>
<gene>
    <name evidence="11" type="ORF">DDV21_006030</name>
    <name evidence="12" type="ORF">DDV22_00015</name>
    <name evidence="13" type="ORF">DDV23_00570</name>
</gene>
<dbReference type="InterPro" id="IPR017871">
    <property type="entry name" value="ABC_transporter-like_CS"/>
</dbReference>
<keyword evidence="7 8" id="KW-0472">Membrane</keyword>
<protein>
    <submittedName>
        <fullName evidence="13">ABC transporter ATP-binding protein</fullName>
    </submittedName>
</protein>
<dbReference type="KEGG" id="schj:DDV21_006030"/>
<dbReference type="InterPro" id="IPR003439">
    <property type="entry name" value="ABC_transporter-like_ATP-bd"/>
</dbReference>
<dbReference type="Gene3D" id="1.20.1560.10">
    <property type="entry name" value="ABC transporter type 1, transmembrane domain"/>
    <property type="match status" value="1"/>
</dbReference>
<evidence type="ECO:0000256" key="4">
    <source>
        <dbReference type="ARBA" id="ARBA00022741"/>
    </source>
</evidence>
<dbReference type="CDD" id="cd18547">
    <property type="entry name" value="ABC_6TM_Tm288_like"/>
    <property type="match status" value="1"/>
</dbReference>
<keyword evidence="6 8" id="KW-1133">Transmembrane helix</keyword>
<dbReference type="SMART" id="SM00382">
    <property type="entry name" value="AAA"/>
    <property type="match status" value="1"/>
</dbReference>
<reference evidence="13 15" key="2">
    <citation type="submission" date="2018-08" db="EMBL/GenBank/DDBJ databases">
        <title>Draft genome of Streptococcus sp. nov. Z1.</title>
        <authorList>
            <person name="Tian Z."/>
        </authorList>
    </citation>
    <scope>NUCLEOTIDE SEQUENCE [LARGE SCALE GENOMIC DNA]</scope>
    <source>
        <strain evidence="13">Z1</strain>
        <strain evidence="15">Z1(2018)</strain>
    </source>
</reference>
<evidence type="ECO:0000313" key="12">
    <source>
        <dbReference type="EMBL" id="RFU51869.1"/>
    </source>
</evidence>
<dbReference type="PROSITE" id="PS00211">
    <property type="entry name" value="ABC_TRANSPORTER_1"/>
    <property type="match status" value="1"/>
</dbReference>
<dbReference type="AlphaFoldDB" id="A0A372KP50"/>
<dbReference type="Pfam" id="PF00664">
    <property type="entry name" value="ABC_membrane"/>
    <property type="match status" value="1"/>
</dbReference>
<dbReference type="InterPro" id="IPR027417">
    <property type="entry name" value="P-loop_NTPase"/>
</dbReference>
<dbReference type="PROSITE" id="PS50893">
    <property type="entry name" value="ABC_TRANSPORTER_2"/>
    <property type="match status" value="1"/>
</dbReference>
<dbReference type="PANTHER" id="PTHR43394:SF1">
    <property type="entry name" value="ATP-BINDING CASSETTE SUB-FAMILY B MEMBER 10, MITOCHONDRIAL"/>
    <property type="match status" value="1"/>
</dbReference>
<dbReference type="Pfam" id="PF00005">
    <property type="entry name" value="ABC_tran"/>
    <property type="match status" value="1"/>
</dbReference>
<comment type="subcellular location">
    <subcellularLocation>
        <location evidence="1">Cell membrane</location>
        <topology evidence="1">Multi-pass membrane protein</topology>
    </subcellularLocation>
</comment>
<dbReference type="PROSITE" id="PS50929">
    <property type="entry name" value="ABC_TM1F"/>
    <property type="match status" value="1"/>
</dbReference>
<dbReference type="Proteomes" id="UP000264056">
    <property type="component" value="Unassembled WGS sequence"/>
</dbReference>
<feature type="domain" description="ABC transporter" evidence="9">
    <location>
        <begin position="342"/>
        <end position="576"/>
    </location>
</feature>
<dbReference type="InterPro" id="IPR039421">
    <property type="entry name" value="Type_1_exporter"/>
</dbReference>
<evidence type="ECO:0000313" key="11">
    <source>
        <dbReference type="EMBL" id="AXQ78667.1"/>
    </source>
</evidence>
<dbReference type="GO" id="GO:0015421">
    <property type="term" value="F:ABC-type oligopeptide transporter activity"/>
    <property type="evidence" value="ECO:0007669"/>
    <property type="project" value="TreeGrafter"/>
</dbReference>
<keyword evidence="3 8" id="KW-0812">Transmembrane</keyword>
<feature type="transmembrane region" description="Helical" evidence="8">
    <location>
        <begin position="61"/>
        <end position="81"/>
    </location>
</feature>
<reference evidence="11" key="4">
    <citation type="journal article" date="2019" name="Int. J. Syst. Evol. Microbiol.">
        <title>Streptococcus chenjunshii sp. nov. isolated from feces of Tibetan antelopes.</title>
        <authorList>
            <person name="Tian Z."/>
            <person name="Lu S."/>
            <person name="Jin D."/>
            <person name="Yang J."/>
            <person name="Pu J."/>
            <person name="Lai X.H."/>
            <person name="Bai X.N."/>
            <person name="Wu X.M."/>
            <person name="Li J."/>
            <person name="Wang S."/>
            <person name="Xu J."/>
        </authorList>
    </citation>
    <scope>NUCLEOTIDE SEQUENCE</scope>
    <source>
        <strain evidence="11">Z15</strain>
    </source>
</reference>
<dbReference type="Proteomes" id="UP000246115">
    <property type="component" value="Chromosome"/>
</dbReference>
<dbReference type="PANTHER" id="PTHR43394">
    <property type="entry name" value="ATP-DEPENDENT PERMEASE MDL1, MITOCHONDRIAL"/>
    <property type="match status" value="1"/>
</dbReference>
<evidence type="ECO:0000256" key="1">
    <source>
        <dbReference type="ARBA" id="ARBA00004651"/>
    </source>
</evidence>
<dbReference type="Proteomes" id="UP000262901">
    <property type="component" value="Unassembled WGS sequence"/>
</dbReference>
<dbReference type="SUPFAM" id="SSF90123">
    <property type="entry name" value="ABC transporter transmembrane region"/>
    <property type="match status" value="1"/>
</dbReference>
<keyword evidence="5 13" id="KW-0067">ATP-binding</keyword>
<name>A0A372KP50_9STRE</name>